<feature type="region of interest" description="Disordered" evidence="1">
    <location>
        <begin position="1"/>
        <end position="68"/>
    </location>
</feature>
<comment type="caution">
    <text evidence="2">The sequence shown here is derived from an EMBL/GenBank/DDBJ whole genome shotgun (WGS) entry which is preliminary data.</text>
</comment>
<evidence type="ECO:0000313" key="2">
    <source>
        <dbReference type="EMBL" id="GHA46488.1"/>
    </source>
</evidence>
<evidence type="ECO:0000256" key="1">
    <source>
        <dbReference type="SAM" id="MobiDB-lite"/>
    </source>
</evidence>
<dbReference type="Proteomes" id="UP000653644">
    <property type="component" value="Unassembled WGS sequence"/>
</dbReference>
<reference evidence="3" key="1">
    <citation type="journal article" date="2019" name="Int. J. Syst. Evol. Microbiol.">
        <title>The Global Catalogue of Microorganisms (GCM) 10K type strain sequencing project: providing services to taxonomists for standard genome sequencing and annotation.</title>
        <authorList>
            <consortium name="The Broad Institute Genomics Platform"/>
            <consortium name="The Broad Institute Genome Sequencing Center for Infectious Disease"/>
            <person name="Wu L."/>
            <person name="Ma J."/>
        </authorList>
    </citation>
    <scope>NUCLEOTIDE SEQUENCE [LARGE SCALE GENOMIC DNA]</scope>
    <source>
        <strain evidence="3">JCM 4733</strain>
    </source>
</reference>
<proteinExistence type="predicted"/>
<name>A0ABQ3CY30_9ACTN</name>
<keyword evidence="3" id="KW-1185">Reference proteome</keyword>
<sequence>MGRATLRAPMAAPARDDGSPDGGARQQAAEPARRCPRRRPTPHAEAPRPAGGLGATAGRPRDTAPARLALSVSRRAPAARIAVALDEGVNHLTVRALAAAATAAQDGSR</sequence>
<protein>
    <submittedName>
        <fullName evidence="2">Uncharacterized protein</fullName>
    </submittedName>
</protein>
<organism evidence="2 3">
    <name type="scientific">Streptomyces canarius</name>
    <dbReference type="NCBI Taxonomy" id="285453"/>
    <lineage>
        <taxon>Bacteria</taxon>
        <taxon>Bacillati</taxon>
        <taxon>Actinomycetota</taxon>
        <taxon>Actinomycetes</taxon>
        <taxon>Kitasatosporales</taxon>
        <taxon>Streptomycetaceae</taxon>
        <taxon>Streptomyces</taxon>
    </lineage>
</organism>
<dbReference type="EMBL" id="BMVN01000024">
    <property type="protein sequence ID" value="GHA46488.1"/>
    <property type="molecule type" value="Genomic_DNA"/>
</dbReference>
<evidence type="ECO:0000313" key="3">
    <source>
        <dbReference type="Proteomes" id="UP000653644"/>
    </source>
</evidence>
<gene>
    <name evidence="2" type="ORF">GCM10010345_58780</name>
</gene>
<accession>A0ABQ3CY30</accession>